<feature type="region of interest" description="Disordered" evidence="1">
    <location>
        <begin position="56"/>
        <end position="82"/>
    </location>
</feature>
<dbReference type="EMBL" id="WIGN01000064">
    <property type="protein sequence ID" value="KAF6812354.1"/>
    <property type="molecule type" value="Genomic_DNA"/>
</dbReference>
<protein>
    <submittedName>
        <fullName evidence="2">Uncharacterized protein</fullName>
    </submittedName>
</protein>
<reference evidence="2 3" key="1">
    <citation type="journal article" date="2020" name="Phytopathology">
        <title>Genome Sequence Resources of Colletotrichum truncatum, C. plurivorum, C. musicola, and C. sojae: Four Species Pathogenic to Soybean (Glycine max).</title>
        <authorList>
            <person name="Rogerio F."/>
            <person name="Boufleur T.R."/>
            <person name="Ciampi-Guillardi M."/>
            <person name="Sukno S.A."/>
            <person name="Thon M.R."/>
            <person name="Massola Junior N.S."/>
            <person name="Baroncelli R."/>
        </authorList>
    </citation>
    <scope>NUCLEOTIDE SEQUENCE [LARGE SCALE GENOMIC DNA]</scope>
    <source>
        <strain evidence="2 3">LFN0009</strain>
    </source>
</reference>
<comment type="caution">
    <text evidence="2">The sequence shown here is derived from an EMBL/GenBank/DDBJ whole genome shotgun (WGS) entry which is preliminary data.</text>
</comment>
<name>A0A8H6JFV0_9PEZI</name>
<accession>A0A8H6JFV0</accession>
<evidence type="ECO:0000256" key="1">
    <source>
        <dbReference type="SAM" id="MobiDB-lite"/>
    </source>
</evidence>
<sequence>MQPQARAARGRGTQAEEASGHRQCLCSPDLSKGRSQSRNQWEAAIRKVLCALLEGGHCRGDDRSGWNARGSEEEEEEEEEGAVKLKDRLLVHHRPRPFSSVTVLLGIVSSTLVLPPSSPQNWFERTASPETRRPILVTGTETKLAARPLPAPSLRDPVGCIVRPEDLT</sequence>
<proteinExistence type="predicted"/>
<evidence type="ECO:0000313" key="2">
    <source>
        <dbReference type="EMBL" id="KAF6812354.1"/>
    </source>
</evidence>
<evidence type="ECO:0000313" key="3">
    <source>
        <dbReference type="Proteomes" id="UP000652219"/>
    </source>
</evidence>
<gene>
    <name evidence="2" type="ORF">CSOJ01_05225</name>
</gene>
<feature type="compositionally biased region" description="Low complexity" evidence="1">
    <location>
        <begin position="1"/>
        <end position="17"/>
    </location>
</feature>
<dbReference type="Proteomes" id="UP000652219">
    <property type="component" value="Unassembled WGS sequence"/>
</dbReference>
<feature type="region of interest" description="Disordered" evidence="1">
    <location>
        <begin position="1"/>
        <end position="38"/>
    </location>
</feature>
<organism evidence="2 3">
    <name type="scientific">Colletotrichum sojae</name>
    <dbReference type="NCBI Taxonomy" id="2175907"/>
    <lineage>
        <taxon>Eukaryota</taxon>
        <taxon>Fungi</taxon>
        <taxon>Dikarya</taxon>
        <taxon>Ascomycota</taxon>
        <taxon>Pezizomycotina</taxon>
        <taxon>Sordariomycetes</taxon>
        <taxon>Hypocreomycetidae</taxon>
        <taxon>Glomerellales</taxon>
        <taxon>Glomerellaceae</taxon>
        <taxon>Colletotrichum</taxon>
        <taxon>Colletotrichum orchidearum species complex</taxon>
    </lineage>
</organism>
<dbReference type="AlphaFoldDB" id="A0A8H6JFV0"/>
<keyword evidence="3" id="KW-1185">Reference proteome</keyword>